<organism evidence="1 2">
    <name type="scientific">Streptomyces achmelvichensis</name>
    <dbReference type="NCBI Taxonomy" id="3134111"/>
    <lineage>
        <taxon>Bacteria</taxon>
        <taxon>Bacillati</taxon>
        <taxon>Actinomycetota</taxon>
        <taxon>Actinomycetes</taxon>
        <taxon>Kitasatosporales</taxon>
        <taxon>Streptomycetaceae</taxon>
        <taxon>Streptomyces</taxon>
    </lineage>
</organism>
<dbReference type="Proteomes" id="UP001377168">
    <property type="component" value="Unassembled WGS sequence"/>
</dbReference>
<accession>A0ACC6PXV1</accession>
<evidence type="ECO:0000313" key="1">
    <source>
        <dbReference type="EMBL" id="MEJ8636275.1"/>
    </source>
</evidence>
<dbReference type="EMBL" id="JBBKAJ010000022">
    <property type="protein sequence ID" value="MEJ8636275.1"/>
    <property type="molecule type" value="Genomic_DNA"/>
</dbReference>
<gene>
    <name evidence="1" type="ORF">WKI67_23210</name>
</gene>
<proteinExistence type="predicted"/>
<evidence type="ECO:0000313" key="2">
    <source>
        <dbReference type="Proteomes" id="UP001377168"/>
    </source>
</evidence>
<protein>
    <submittedName>
        <fullName evidence="1">DUF6461 domain-containing protein</fullName>
    </submittedName>
</protein>
<name>A0ACC6PXV1_9ACTN</name>
<comment type="caution">
    <text evidence="1">The sequence shown here is derived from an EMBL/GenBank/DDBJ whole genome shotgun (WGS) entry which is preliminary data.</text>
</comment>
<reference evidence="1" key="1">
    <citation type="submission" date="2024-03" db="EMBL/GenBank/DDBJ databases">
        <title>Novel Streptomyces species of biotechnological and ecological value are a feature of Machair soil.</title>
        <authorList>
            <person name="Prole J.R."/>
            <person name="Goodfellow M."/>
            <person name="Allenby N."/>
            <person name="Ward A.C."/>
        </authorList>
    </citation>
    <scope>NUCLEOTIDE SEQUENCE</scope>
    <source>
        <strain evidence="1">MS2.AVA.5</strain>
    </source>
</reference>
<sequence>MWDDLVAQYAWADADEPEAYTFSVISGKTEDEVIGAFGGDPAASRMMTFAESVDEQASHLYEDYELLRVVTVDRHVIAIEWGFHGSIPEIARRASAGGGEFFSVYRNVNARYQVLHALDGRVDGMFDPFDLEDAAWMDPKPEVPVWAEGVTFHMGALCAESFALMERTMGVAVDPAWMDASLRTVLLASPSTLGSDPEAAWLP</sequence>
<keyword evidence="2" id="KW-1185">Reference proteome</keyword>